<name>A0A2B7YYU9_POLH7</name>
<evidence type="ECO:0000256" key="6">
    <source>
        <dbReference type="SAM" id="Phobius"/>
    </source>
</evidence>
<dbReference type="InterPro" id="IPR049326">
    <property type="entry name" value="Rhodopsin_dom_fungi"/>
</dbReference>
<dbReference type="EMBL" id="PDNA01000016">
    <property type="protein sequence ID" value="PGH26495.1"/>
    <property type="molecule type" value="Genomic_DNA"/>
</dbReference>
<feature type="transmembrane region" description="Helical" evidence="6">
    <location>
        <begin position="43"/>
        <end position="66"/>
    </location>
</feature>
<keyword evidence="3 6" id="KW-1133">Transmembrane helix</keyword>
<comment type="similarity">
    <text evidence="5">Belongs to the SAT4 family.</text>
</comment>
<proteinExistence type="inferred from homology"/>
<dbReference type="PANTHER" id="PTHR33048">
    <property type="entry name" value="PTH11-LIKE INTEGRAL MEMBRANE PROTEIN (AFU_ORTHOLOGUE AFUA_5G11245)"/>
    <property type="match status" value="1"/>
</dbReference>
<organism evidence="8 9">
    <name type="scientific">Polytolypa hystricis (strain UAMH7299)</name>
    <dbReference type="NCBI Taxonomy" id="1447883"/>
    <lineage>
        <taxon>Eukaryota</taxon>
        <taxon>Fungi</taxon>
        <taxon>Dikarya</taxon>
        <taxon>Ascomycota</taxon>
        <taxon>Pezizomycotina</taxon>
        <taxon>Eurotiomycetes</taxon>
        <taxon>Eurotiomycetidae</taxon>
        <taxon>Onygenales</taxon>
        <taxon>Onygenales incertae sedis</taxon>
        <taxon>Polytolypa</taxon>
    </lineage>
</organism>
<feature type="domain" description="Rhodopsin" evidence="7">
    <location>
        <begin position="27"/>
        <end position="232"/>
    </location>
</feature>
<evidence type="ECO:0000256" key="4">
    <source>
        <dbReference type="ARBA" id="ARBA00023136"/>
    </source>
</evidence>
<dbReference type="OrthoDB" id="2988756at2759"/>
<keyword evidence="4 6" id="KW-0472">Membrane</keyword>
<evidence type="ECO:0000259" key="7">
    <source>
        <dbReference type="Pfam" id="PF20684"/>
    </source>
</evidence>
<sequence>MLLDRDTISVLVVGLVFGICAMLLMGARLAMRRIRHQPFHWSDYLTMLAVLCLLGRTISTTIALVWGTNVMPDSFRVTHEFSAQEIYQREAGSRLMLAGRACYNTYLWIHKSVVLLFYLAIQGHIPWPAKAYKGYFGVLLATFIGIHIASFLECRPFRLYYQVTPSPGSCSKALRQLFAIVFLDIVTNIMLIIPAILWLLNFQPSTKHRLLVFTQLFLAILLIAIAIIHIPFRHYISGPLVRSTWESSEVFISAILAHAPTIFSLRHRDQMGGGDHLQYPSPPRETYSYIRSPRRWSFRRGITVRNSVELRHDVMSPRVIRQMFPQHQTYPRRQYHEFLVLSGDTRTS</sequence>
<comment type="subcellular location">
    <subcellularLocation>
        <location evidence="1">Membrane</location>
        <topology evidence="1">Multi-pass membrane protein</topology>
    </subcellularLocation>
</comment>
<feature type="transmembrane region" description="Helical" evidence="6">
    <location>
        <begin position="177"/>
        <end position="198"/>
    </location>
</feature>
<feature type="transmembrane region" description="Helical" evidence="6">
    <location>
        <begin position="133"/>
        <end position="152"/>
    </location>
</feature>
<dbReference type="Proteomes" id="UP000224634">
    <property type="component" value="Unassembled WGS sequence"/>
</dbReference>
<evidence type="ECO:0000256" key="5">
    <source>
        <dbReference type="ARBA" id="ARBA00038359"/>
    </source>
</evidence>
<dbReference type="GO" id="GO:0016020">
    <property type="term" value="C:membrane"/>
    <property type="evidence" value="ECO:0007669"/>
    <property type="project" value="UniProtKB-SubCell"/>
</dbReference>
<dbReference type="Pfam" id="PF20684">
    <property type="entry name" value="Fung_rhodopsin"/>
    <property type="match status" value="1"/>
</dbReference>
<feature type="transmembrane region" description="Helical" evidence="6">
    <location>
        <begin position="12"/>
        <end position="31"/>
    </location>
</feature>
<accession>A0A2B7YYU9</accession>
<dbReference type="STRING" id="1447883.A0A2B7YYU9"/>
<evidence type="ECO:0000256" key="3">
    <source>
        <dbReference type="ARBA" id="ARBA00022989"/>
    </source>
</evidence>
<evidence type="ECO:0000256" key="1">
    <source>
        <dbReference type="ARBA" id="ARBA00004141"/>
    </source>
</evidence>
<protein>
    <recommendedName>
        <fullName evidence="7">Rhodopsin domain-containing protein</fullName>
    </recommendedName>
</protein>
<evidence type="ECO:0000313" key="8">
    <source>
        <dbReference type="EMBL" id="PGH26495.1"/>
    </source>
</evidence>
<evidence type="ECO:0000256" key="2">
    <source>
        <dbReference type="ARBA" id="ARBA00022692"/>
    </source>
</evidence>
<evidence type="ECO:0000313" key="9">
    <source>
        <dbReference type="Proteomes" id="UP000224634"/>
    </source>
</evidence>
<comment type="caution">
    <text evidence="8">The sequence shown here is derived from an EMBL/GenBank/DDBJ whole genome shotgun (WGS) entry which is preliminary data.</text>
</comment>
<feature type="transmembrane region" description="Helical" evidence="6">
    <location>
        <begin position="210"/>
        <end position="230"/>
    </location>
</feature>
<dbReference type="PANTHER" id="PTHR33048:SF166">
    <property type="entry name" value="PTH11-LIKE INTEGRAL MEMBRANE PROTEIN"/>
    <property type="match status" value="1"/>
</dbReference>
<reference evidence="8 9" key="1">
    <citation type="submission" date="2017-10" db="EMBL/GenBank/DDBJ databases">
        <title>Comparative genomics in systemic dimorphic fungi from Ajellomycetaceae.</title>
        <authorList>
            <person name="Munoz J.F."/>
            <person name="Mcewen J.G."/>
            <person name="Clay O.K."/>
            <person name="Cuomo C.A."/>
        </authorList>
    </citation>
    <scope>NUCLEOTIDE SEQUENCE [LARGE SCALE GENOMIC DNA]</scope>
    <source>
        <strain evidence="8 9">UAMH7299</strain>
    </source>
</reference>
<keyword evidence="2 6" id="KW-0812">Transmembrane</keyword>
<gene>
    <name evidence="8" type="ORF">AJ80_01809</name>
</gene>
<feature type="transmembrane region" description="Helical" evidence="6">
    <location>
        <begin position="103"/>
        <end position="121"/>
    </location>
</feature>
<dbReference type="AlphaFoldDB" id="A0A2B7YYU9"/>
<dbReference type="InterPro" id="IPR052337">
    <property type="entry name" value="SAT4-like"/>
</dbReference>
<keyword evidence="9" id="KW-1185">Reference proteome</keyword>